<organism evidence="1 2">
    <name type="scientific">Holotrichia oblita</name>
    <name type="common">Chafer beetle</name>
    <dbReference type="NCBI Taxonomy" id="644536"/>
    <lineage>
        <taxon>Eukaryota</taxon>
        <taxon>Metazoa</taxon>
        <taxon>Ecdysozoa</taxon>
        <taxon>Arthropoda</taxon>
        <taxon>Hexapoda</taxon>
        <taxon>Insecta</taxon>
        <taxon>Pterygota</taxon>
        <taxon>Neoptera</taxon>
        <taxon>Endopterygota</taxon>
        <taxon>Coleoptera</taxon>
        <taxon>Polyphaga</taxon>
        <taxon>Scarabaeiformia</taxon>
        <taxon>Scarabaeidae</taxon>
        <taxon>Melolonthinae</taxon>
        <taxon>Holotrichia</taxon>
    </lineage>
</organism>
<dbReference type="EMBL" id="CM043019">
    <property type="protein sequence ID" value="KAI4461210.1"/>
    <property type="molecule type" value="Genomic_DNA"/>
</dbReference>
<comment type="caution">
    <text evidence="1">The sequence shown here is derived from an EMBL/GenBank/DDBJ whole genome shotgun (WGS) entry which is preliminary data.</text>
</comment>
<sequence>MLLQRCITILTRKKKVDNSDQTKLARVLSLFDLTALGVGSTLGLGVYILAGSVAKNHSGPAACLSFFIAAVASAVAGLCYAEFASRVPRAGSAYVYSYVTVGEFAAFIIGWNLILEYVIGTASLARGLSDYIDALANNTMSHALQGAMPINANFLSSYPDFLSLLFIALLTGMYDIQNIIKLSIIILPDPANWKIAQEDIPPQFNETAGDGGFMPFGVAGVIGGAAKCFYAFVGFDTVATTADEAKNPRRNIPLAIIMALFISFLVYFGISTVLTMAWPYYDQDTKAPFPYLFEQVGYIAVKWIVTIGAIFALSTSLIGAMFPLPRVVYAMASDGLIFRRFSNVNSRTKTPMFATIISGILAGIMAVLFDVDQLVEMMSIGTLLAYTIVAVCVLILR</sequence>
<protein>
    <submittedName>
        <fullName evidence="1">Inner membrane transporter ygji-related</fullName>
    </submittedName>
</protein>
<name>A0ACB9T315_HOLOL</name>
<evidence type="ECO:0000313" key="1">
    <source>
        <dbReference type="EMBL" id="KAI4461210.1"/>
    </source>
</evidence>
<proteinExistence type="predicted"/>
<dbReference type="Proteomes" id="UP001056778">
    <property type="component" value="Chromosome 5"/>
</dbReference>
<keyword evidence="2" id="KW-1185">Reference proteome</keyword>
<evidence type="ECO:0000313" key="2">
    <source>
        <dbReference type="Proteomes" id="UP001056778"/>
    </source>
</evidence>
<accession>A0ACB9T315</accession>
<gene>
    <name evidence="1" type="ORF">MML48_5g00001284</name>
</gene>
<reference evidence="1" key="1">
    <citation type="submission" date="2022-04" db="EMBL/GenBank/DDBJ databases">
        <title>Chromosome-scale genome assembly of Holotrichia oblita Faldermann.</title>
        <authorList>
            <person name="Rongchong L."/>
        </authorList>
    </citation>
    <scope>NUCLEOTIDE SEQUENCE</scope>
    <source>
        <strain evidence="1">81SQS9</strain>
    </source>
</reference>